<dbReference type="EMBL" id="CP041692">
    <property type="protein sequence ID" value="QDP97825.1"/>
    <property type="molecule type" value="Genomic_DNA"/>
</dbReference>
<dbReference type="AlphaFoldDB" id="A0A516Q315"/>
<keyword evidence="3" id="KW-1133">Transmembrane helix</keyword>
<dbReference type="OrthoDB" id="3743969at2"/>
<protein>
    <recommendedName>
        <fullName evidence="4">Putative zinc-finger domain-containing protein</fullName>
    </recommendedName>
</protein>
<accession>A0A516Q315</accession>
<dbReference type="Gene3D" id="1.10.10.1320">
    <property type="entry name" value="Anti-sigma factor, zinc-finger domain"/>
    <property type="match status" value="1"/>
</dbReference>
<keyword evidence="2" id="KW-0804">Transcription</keyword>
<evidence type="ECO:0000256" key="3">
    <source>
        <dbReference type="SAM" id="Phobius"/>
    </source>
</evidence>
<feature type="domain" description="Putative zinc-finger" evidence="4">
    <location>
        <begin position="6"/>
        <end position="40"/>
    </location>
</feature>
<dbReference type="Gene3D" id="2.50.20.10">
    <property type="entry name" value="Lipoprotein localisation LolA/LolB/LppX"/>
    <property type="match status" value="1"/>
</dbReference>
<feature type="transmembrane region" description="Helical" evidence="3">
    <location>
        <begin position="88"/>
        <end position="112"/>
    </location>
</feature>
<dbReference type="KEGG" id="mik:FOE78_19640"/>
<keyword evidence="6" id="KW-1185">Reference proteome</keyword>
<evidence type="ECO:0000256" key="2">
    <source>
        <dbReference type="ARBA" id="ARBA00023163"/>
    </source>
</evidence>
<dbReference type="RefSeq" id="WP_143987779.1">
    <property type="nucleotide sequence ID" value="NZ_CP041692.1"/>
</dbReference>
<keyword evidence="1" id="KW-0805">Transcription regulation</keyword>
<dbReference type="InterPro" id="IPR027383">
    <property type="entry name" value="Znf_put"/>
</dbReference>
<evidence type="ECO:0000259" key="4">
    <source>
        <dbReference type="Pfam" id="PF13490"/>
    </source>
</evidence>
<dbReference type="InterPro" id="IPR041916">
    <property type="entry name" value="Anti_sigma_zinc_sf"/>
</dbReference>
<keyword evidence="3" id="KW-0472">Membrane</keyword>
<proteinExistence type="predicted"/>
<name>A0A516Q315_9ACTN</name>
<organism evidence="5 6">
    <name type="scientific">Microlunatus elymi</name>
    <dbReference type="NCBI Taxonomy" id="2596828"/>
    <lineage>
        <taxon>Bacteria</taxon>
        <taxon>Bacillati</taxon>
        <taxon>Actinomycetota</taxon>
        <taxon>Actinomycetes</taxon>
        <taxon>Propionibacteriales</taxon>
        <taxon>Propionibacteriaceae</taxon>
        <taxon>Microlunatus</taxon>
    </lineage>
</organism>
<evidence type="ECO:0000313" key="5">
    <source>
        <dbReference type="EMBL" id="QDP97825.1"/>
    </source>
</evidence>
<gene>
    <name evidence="5" type="ORF">FOE78_19640</name>
</gene>
<evidence type="ECO:0000313" key="6">
    <source>
        <dbReference type="Proteomes" id="UP000319263"/>
    </source>
</evidence>
<evidence type="ECO:0000256" key="1">
    <source>
        <dbReference type="ARBA" id="ARBA00023015"/>
    </source>
</evidence>
<dbReference type="Pfam" id="PF13490">
    <property type="entry name" value="zf-HC2"/>
    <property type="match status" value="1"/>
</dbReference>
<sequence>MNLRSCRDFAEARSAYVDGYLGEAERQALLRHLSDCAACRDEVAELQRLRILLTDTGRTPTPMPAQLSDRLAAIATATYDPPGHRIKVVAPMSAAGVVLLLMVIAGVGYVAAPAERARVADPTAAVRADFSAAIDELPLTNPAVSAALLVDPDKLRTAEIQSPADPAMRGPALTADQITALLHQADRASDRLARTGVVRVLAPRDHRSTAADVTISTEPGIGSRVVVRSLSGAELTRGLIPSTPGQLDDDDQLQAMASAYQLSGVSGGTLLGRPVSLVEARRHGSPAGQPAAARWWIDDATGLILRQQNYDHAGRLVVSVGYRSLRLGRAVNTAAIGSPSQLAAPLLGSSSTTAAFSTASAVRLTRQGWFCHAELAGMALSRLQADAPTEPGVVHMVYTDGLSTVSVFERRGLLADSSAESRWDPTLGAYRNDALLNTASWQSGGAVFTVATDGSTALRDRVVAALPHDDPDGASTMARVRAGWARILDSVG</sequence>
<keyword evidence="3" id="KW-0812">Transmembrane</keyword>
<dbReference type="Proteomes" id="UP000319263">
    <property type="component" value="Chromosome"/>
</dbReference>
<reference evidence="5 6" key="1">
    <citation type="submission" date="2019-07" db="EMBL/GenBank/DDBJ databases">
        <title>Microlunatus dokdonensis sp. nov. isolated from the rhizospheric soil of the wild plant Elymus tsukushiensis.</title>
        <authorList>
            <person name="Ghim S.-Y."/>
            <person name="Hwang Y.-J."/>
            <person name="Son J.-S."/>
            <person name="Shin J.-H."/>
        </authorList>
    </citation>
    <scope>NUCLEOTIDE SEQUENCE [LARGE SCALE GENOMIC DNA]</scope>
    <source>
        <strain evidence="5 6">KUDC0627</strain>
    </source>
</reference>